<accession>A0A5B0RJJ1</accession>
<dbReference type="Proteomes" id="UP000325313">
    <property type="component" value="Unassembled WGS sequence"/>
</dbReference>
<dbReference type="EMBL" id="VDEP01000173">
    <property type="protein sequence ID" value="KAA1125996.1"/>
    <property type="molecule type" value="Genomic_DNA"/>
</dbReference>
<evidence type="ECO:0000313" key="4">
    <source>
        <dbReference type="Proteomes" id="UP000324748"/>
    </source>
</evidence>
<proteinExistence type="predicted"/>
<comment type="caution">
    <text evidence="3">The sequence shown here is derived from an EMBL/GenBank/DDBJ whole genome shotgun (WGS) entry which is preliminary data.</text>
</comment>
<dbReference type="AlphaFoldDB" id="A0A5B0RJJ1"/>
<evidence type="ECO:0000256" key="1">
    <source>
        <dbReference type="SAM" id="MobiDB-lite"/>
    </source>
</evidence>
<gene>
    <name evidence="2" type="ORF">PGT21_019396</name>
    <name evidence="3" type="ORF">PGTUg99_009102</name>
</gene>
<evidence type="ECO:0000313" key="5">
    <source>
        <dbReference type="Proteomes" id="UP000325313"/>
    </source>
</evidence>
<dbReference type="EMBL" id="VSWC01000066">
    <property type="protein sequence ID" value="KAA1097774.1"/>
    <property type="molecule type" value="Genomic_DNA"/>
</dbReference>
<dbReference type="Proteomes" id="UP000324748">
    <property type="component" value="Unassembled WGS sequence"/>
</dbReference>
<sequence>MKQDLYHLWGLNSISEKQQEHKPLFLQNIGPRNPSNTLICFDGASVDGNDGRKIKYEPSSLVKDPEVFDNEANYIPASKKRKLDLDLSLGLPNEDAESSQLGQASHQSQKSHPSCKPTYSNTSNLSVPNVTNKM</sequence>
<feature type="compositionally biased region" description="Polar residues" evidence="1">
    <location>
        <begin position="98"/>
        <end position="134"/>
    </location>
</feature>
<feature type="region of interest" description="Disordered" evidence="1">
    <location>
        <begin position="91"/>
        <end position="134"/>
    </location>
</feature>
<name>A0A5B0RJJ1_PUCGR</name>
<keyword evidence="4" id="KW-1185">Reference proteome</keyword>
<evidence type="ECO:0000313" key="2">
    <source>
        <dbReference type="EMBL" id="KAA1097774.1"/>
    </source>
</evidence>
<reference evidence="4 5" key="1">
    <citation type="submission" date="2019-05" db="EMBL/GenBank/DDBJ databases">
        <title>Emergence of the Ug99 lineage of the wheat stem rust pathogen through somatic hybridization.</title>
        <authorList>
            <person name="Li F."/>
            <person name="Upadhyaya N.M."/>
            <person name="Sperschneider J."/>
            <person name="Matny O."/>
            <person name="Nguyen-Phuc H."/>
            <person name="Mago R."/>
            <person name="Raley C."/>
            <person name="Miller M.E."/>
            <person name="Silverstein K.A.T."/>
            <person name="Henningsen E."/>
            <person name="Hirsch C.D."/>
            <person name="Visser B."/>
            <person name="Pretorius Z.A."/>
            <person name="Steffenson B.J."/>
            <person name="Schwessinger B."/>
            <person name="Dodds P.N."/>
            <person name="Figueroa M."/>
        </authorList>
    </citation>
    <scope>NUCLEOTIDE SEQUENCE [LARGE SCALE GENOMIC DNA]</scope>
    <source>
        <strain evidence="2">21-0</strain>
        <strain evidence="3 5">Ug99</strain>
    </source>
</reference>
<evidence type="ECO:0000313" key="3">
    <source>
        <dbReference type="EMBL" id="KAA1125996.1"/>
    </source>
</evidence>
<organism evidence="3 5">
    <name type="scientific">Puccinia graminis f. sp. tritici</name>
    <dbReference type="NCBI Taxonomy" id="56615"/>
    <lineage>
        <taxon>Eukaryota</taxon>
        <taxon>Fungi</taxon>
        <taxon>Dikarya</taxon>
        <taxon>Basidiomycota</taxon>
        <taxon>Pucciniomycotina</taxon>
        <taxon>Pucciniomycetes</taxon>
        <taxon>Pucciniales</taxon>
        <taxon>Pucciniaceae</taxon>
        <taxon>Puccinia</taxon>
    </lineage>
</organism>
<protein>
    <submittedName>
        <fullName evidence="3">Uncharacterized protein</fullName>
    </submittedName>
</protein>